<organism evidence="2">
    <name type="scientific">marine sediment metagenome</name>
    <dbReference type="NCBI Taxonomy" id="412755"/>
    <lineage>
        <taxon>unclassified sequences</taxon>
        <taxon>metagenomes</taxon>
        <taxon>ecological metagenomes</taxon>
    </lineage>
</organism>
<evidence type="ECO:0000256" key="1">
    <source>
        <dbReference type="SAM" id="MobiDB-lite"/>
    </source>
</evidence>
<gene>
    <name evidence="2" type="ORF">S01H1_29987</name>
</gene>
<feature type="compositionally biased region" description="Basic and acidic residues" evidence="1">
    <location>
        <begin position="1"/>
        <end position="13"/>
    </location>
</feature>
<dbReference type="AlphaFoldDB" id="X0U1U1"/>
<dbReference type="EMBL" id="BARS01018428">
    <property type="protein sequence ID" value="GAF94377.1"/>
    <property type="molecule type" value="Genomic_DNA"/>
</dbReference>
<reference evidence="2" key="1">
    <citation type="journal article" date="2014" name="Front. Microbiol.">
        <title>High frequency of phylogenetically diverse reductive dehalogenase-homologous genes in deep subseafloor sedimentary metagenomes.</title>
        <authorList>
            <person name="Kawai M."/>
            <person name="Futagami T."/>
            <person name="Toyoda A."/>
            <person name="Takaki Y."/>
            <person name="Nishi S."/>
            <person name="Hori S."/>
            <person name="Arai W."/>
            <person name="Tsubouchi T."/>
            <person name="Morono Y."/>
            <person name="Uchiyama I."/>
            <person name="Ito T."/>
            <person name="Fujiyama A."/>
            <person name="Inagaki F."/>
            <person name="Takami H."/>
        </authorList>
    </citation>
    <scope>NUCLEOTIDE SEQUENCE</scope>
    <source>
        <strain evidence="2">Expedition CK06-06</strain>
    </source>
</reference>
<sequence length="69" mass="7555">MRREGAGTIRDDEVSQDPSTRWRSWLAGNRQVAYCLDLPRANEARAMACGEDPVEALPEKAKGHVGGDS</sequence>
<feature type="region of interest" description="Disordered" evidence="1">
    <location>
        <begin position="1"/>
        <end position="20"/>
    </location>
</feature>
<evidence type="ECO:0000313" key="2">
    <source>
        <dbReference type="EMBL" id="GAF94377.1"/>
    </source>
</evidence>
<accession>X0U1U1</accession>
<protein>
    <submittedName>
        <fullName evidence="2">Uncharacterized protein</fullName>
    </submittedName>
</protein>
<proteinExistence type="predicted"/>
<comment type="caution">
    <text evidence="2">The sequence shown here is derived from an EMBL/GenBank/DDBJ whole genome shotgun (WGS) entry which is preliminary data.</text>
</comment>
<name>X0U1U1_9ZZZZ</name>